<name>A0AAU9LXX2_9ASTR</name>
<dbReference type="AlphaFoldDB" id="A0AAU9LXX2"/>
<dbReference type="EMBL" id="CAKMRJ010000113">
    <property type="protein sequence ID" value="CAH1418412.1"/>
    <property type="molecule type" value="Genomic_DNA"/>
</dbReference>
<keyword evidence="3" id="KW-1185">Reference proteome</keyword>
<dbReference type="Pfam" id="PF00407">
    <property type="entry name" value="Bet_v_1"/>
    <property type="match status" value="2"/>
</dbReference>
<evidence type="ECO:0000313" key="2">
    <source>
        <dbReference type="EMBL" id="CAH1418412.1"/>
    </source>
</evidence>
<dbReference type="SMART" id="SM01037">
    <property type="entry name" value="Bet_v_1"/>
    <property type="match status" value="1"/>
</dbReference>
<dbReference type="GO" id="GO:0006952">
    <property type="term" value="P:defense response"/>
    <property type="evidence" value="ECO:0007669"/>
    <property type="project" value="InterPro"/>
</dbReference>
<evidence type="ECO:0000313" key="3">
    <source>
        <dbReference type="Proteomes" id="UP001157418"/>
    </source>
</evidence>
<accession>A0AAU9LXX2</accession>
<protein>
    <recommendedName>
        <fullName evidence="1">Bet v I/Major latex protein domain-containing protein</fullName>
    </recommendedName>
</protein>
<dbReference type="Proteomes" id="UP001157418">
    <property type="component" value="Unassembled WGS sequence"/>
</dbReference>
<sequence length="132" mass="14728">MALSGKLIGYVEISKKGDVFHDLFRHKPHEIVAIAPNKVHDCELHDGERGAVGSVISWHYTHGNRIGGDLVEELYKSFTIILHVEQKGDGQVATWTFEFEKPDVSVPYPTSLMDYLCDLVKDLDAHGHGSTN</sequence>
<dbReference type="SUPFAM" id="SSF55961">
    <property type="entry name" value="Bet v1-like"/>
    <property type="match status" value="1"/>
</dbReference>
<dbReference type="Gene3D" id="3.30.530.20">
    <property type="match status" value="2"/>
</dbReference>
<evidence type="ECO:0000259" key="1">
    <source>
        <dbReference type="SMART" id="SM01037"/>
    </source>
</evidence>
<reference evidence="2 3" key="1">
    <citation type="submission" date="2022-01" db="EMBL/GenBank/DDBJ databases">
        <authorList>
            <person name="Xiong W."/>
            <person name="Schranz E."/>
        </authorList>
    </citation>
    <scope>NUCLEOTIDE SEQUENCE [LARGE SCALE GENOMIC DNA]</scope>
</reference>
<comment type="caution">
    <text evidence="2">The sequence shown here is derived from an EMBL/GenBank/DDBJ whole genome shotgun (WGS) entry which is preliminary data.</text>
</comment>
<dbReference type="InterPro" id="IPR023393">
    <property type="entry name" value="START-like_dom_sf"/>
</dbReference>
<feature type="domain" description="Bet v I/Major latex protein" evidence="1">
    <location>
        <begin position="2"/>
        <end position="130"/>
    </location>
</feature>
<dbReference type="PANTHER" id="PTHR31907">
    <property type="entry name" value="MLP-LIKE PROTEIN 423"/>
    <property type="match status" value="1"/>
</dbReference>
<dbReference type="InterPro" id="IPR051761">
    <property type="entry name" value="MLP-like_ligand-binding"/>
</dbReference>
<dbReference type="InterPro" id="IPR000916">
    <property type="entry name" value="Bet_v_I/MLP"/>
</dbReference>
<organism evidence="2 3">
    <name type="scientific">Lactuca virosa</name>
    <dbReference type="NCBI Taxonomy" id="75947"/>
    <lineage>
        <taxon>Eukaryota</taxon>
        <taxon>Viridiplantae</taxon>
        <taxon>Streptophyta</taxon>
        <taxon>Embryophyta</taxon>
        <taxon>Tracheophyta</taxon>
        <taxon>Spermatophyta</taxon>
        <taxon>Magnoliopsida</taxon>
        <taxon>eudicotyledons</taxon>
        <taxon>Gunneridae</taxon>
        <taxon>Pentapetalae</taxon>
        <taxon>asterids</taxon>
        <taxon>campanulids</taxon>
        <taxon>Asterales</taxon>
        <taxon>Asteraceae</taxon>
        <taxon>Cichorioideae</taxon>
        <taxon>Cichorieae</taxon>
        <taxon>Lactucinae</taxon>
        <taxon>Lactuca</taxon>
    </lineage>
</organism>
<gene>
    <name evidence="2" type="ORF">LVIROSA_LOCUS6004</name>
</gene>
<proteinExistence type="predicted"/>